<organism evidence="1 2">
    <name type="scientific">Calocera cornea HHB12733</name>
    <dbReference type="NCBI Taxonomy" id="1353952"/>
    <lineage>
        <taxon>Eukaryota</taxon>
        <taxon>Fungi</taxon>
        <taxon>Dikarya</taxon>
        <taxon>Basidiomycota</taxon>
        <taxon>Agaricomycotina</taxon>
        <taxon>Dacrymycetes</taxon>
        <taxon>Dacrymycetales</taxon>
        <taxon>Dacrymycetaceae</taxon>
        <taxon>Calocera</taxon>
    </lineage>
</organism>
<dbReference type="InParanoid" id="A0A165FIV9"/>
<name>A0A165FIV9_9BASI</name>
<dbReference type="EMBL" id="KV423972">
    <property type="protein sequence ID" value="KZT56814.1"/>
    <property type="molecule type" value="Genomic_DNA"/>
</dbReference>
<dbReference type="AlphaFoldDB" id="A0A165FIV9"/>
<reference evidence="1 2" key="1">
    <citation type="journal article" date="2016" name="Mol. Biol. Evol.">
        <title>Comparative Genomics of Early-Diverging Mushroom-Forming Fungi Provides Insights into the Origins of Lignocellulose Decay Capabilities.</title>
        <authorList>
            <person name="Nagy L.G."/>
            <person name="Riley R."/>
            <person name="Tritt A."/>
            <person name="Adam C."/>
            <person name="Daum C."/>
            <person name="Floudas D."/>
            <person name="Sun H."/>
            <person name="Yadav J.S."/>
            <person name="Pangilinan J."/>
            <person name="Larsson K.H."/>
            <person name="Matsuura K."/>
            <person name="Barry K."/>
            <person name="Labutti K."/>
            <person name="Kuo R."/>
            <person name="Ohm R.A."/>
            <person name="Bhattacharya S.S."/>
            <person name="Shirouzu T."/>
            <person name="Yoshinaga Y."/>
            <person name="Martin F.M."/>
            <person name="Grigoriev I.V."/>
            <person name="Hibbett D.S."/>
        </authorList>
    </citation>
    <scope>NUCLEOTIDE SEQUENCE [LARGE SCALE GENOMIC DNA]</scope>
    <source>
        <strain evidence="1 2">HHB12733</strain>
    </source>
</reference>
<keyword evidence="2" id="KW-1185">Reference proteome</keyword>
<proteinExistence type="predicted"/>
<sequence>MIDKRITSFAGGLMIHHWLGKERLSNGLTQLKAAYMRSNRLDSTSPKAIYHWKWIEDAMAMGGPTPSLAKYVLHGQSEALQEYPPDEASWLIVISPWDPSALLSCLSSVHLAEQVRASGVASLCRDARWRGQARHCSWRHCVRPRDRTRST</sequence>
<accession>A0A165FIV9</accession>
<evidence type="ECO:0000313" key="1">
    <source>
        <dbReference type="EMBL" id="KZT56814.1"/>
    </source>
</evidence>
<evidence type="ECO:0000313" key="2">
    <source>
        <dbReference type="Proteomes" id="UP000076842"/>
    </source>
</evidence>
<protein>
    <submittedName>
        <fullName evidence="1">Uncharacterized protein</fullName>
    </submittedName>
</protein>
<gene>
    <name evidence="1" type="ORF">CALCODRAFT_302341</name>
</gene>
<dbReference type="Proteomes" id="UP000076842">
    <property type="component" value="Unassembled WGS sequence"/>
</dbReference>